<keyword evidence="7" id="KW-1185">Reference proteome</keyword>
<dbReference type="InterPro" id="IPR036390">
    <property type="entry name" value="WH_DNA-bd_sf"/>
</dbReference>
<sequence length="294" mass="31095">MLNLVHVNAFLAVLQTGSFHAAARRLDVGQPAVSQYVKQLEVSLGFPLIERRRKGCVATRHGEIFVHYARRLIATAESAKAHVQGTRLALGASGNIGVYLLPQALQSIRQTTAGLGDVSLTIATNPDIAEQLTAGALDLAAMEWWDDRPGFTATPWRQERLVVIVPPDHPWATLEALEIGRLKGVPLLGGERGSGTGTLIRSRLGRLADDIVMGDNLGSTEAVKQAVKAGLGISLVLASAVTEDVARASLVALPLDGVELVKELKLVLPSHLPHSSPAARLAATLAAIPAEARA</sequence>
<dbReference type="SUPFAM" id="SSF46785">
    <property type="entry name" value="Winged helix' DNA-binding domain"/>
    <property type="match status" value="1"/>
</dbReference>
<keyword evidence="3" id="KW-0238">DNA-binding</keyword>
<dbReference type="Gene3D" id="3.40.190.10">
    <property type="entry name" value="Periplasmic binding protein-like II"/>
    <property type="match status" value="2"/>
</dbReference>
<evidence type="ECO:0000313" key="7">
    <source>
        <dbReference type="Proteomes" id="UP001597102"/>
    </source>
</evidence>
<keyword evidence="4" id="KW-0804">Transcription</keyword>
<dbReference type="PANTHER" id="PTHR30346:SF28">
    <property type="entry name" value="HTH-TYPE TRANSCRIPTIONAL REGULATOR CYNR"/>
    <property type="match status" value="1"/>
</dbReference>
<dbReference type="InterPro" id="IPR000847">
    <property type="entry name" value="LysR_HTH_N"/>
</dbReference>
<comment type="similarity">
    <text evidence="1">Belongs to the LysR transcriptional regulatory family.</text>
</comment>
<dbReference type="Pfam" id="PF00126">
    <property type="entry name" value="HTH_1"/>
    <property type="match status" value="1"/>
</dbReference>
<evidence type="ECO:0000256" key="2">
    <source>
        <dbReference type="ARBA" id="ARBA00023015"/>
    </source>
</evidence>
<evidence type="ECO:0000256" key="3">
    <source>
        <dbReference type="ARBA" id="ARBA00023125"/>
    </source>
</evidence>
<dbReference type="Pfam" id="PF03466">
    <property type="entry name" value="LysR_substrate"/>
    <property type="match status" value="1"/>
</dbReference>
<evidence type="ECO:0000313" key="6">
    <source>
        <dbReference type="EMBL" id="MFD0987941.1"/>
    </source>
</evidence>
<dbReference type="InterPro" id="IPR005119">
    <property type="entry name" value="LysR_subst-bd"/>
</dbReference>
<reference evidence="7" key="1">
    <citation type="journal article" date="2019" name="Int. J. Syst. Evol. Microbiol.">
        <title>The Global Catalogue of Microorganisms (GCM) 10K type strain sequencing project: providing services to taxonomists for standard genome sequencing and annotation.</title>
        <authorList>
            <consortium name="The Broad Institute Genomics Platform"/>
            <consortium name="The Broad Institute Genome Sequencing Center for Infectious Disease"/>
            <person name="Wu L."/>
            <person name="Ma J."/>
        </authorList>
    </citation>
    <scope>NUCLEOTIDE SEQUENCE [LARGE SCALE GENOMIC DNA]</scope>
    <source>
        <strain evidence="7">CCUG 61697</strain>
    </source>
</reference>
<evidence type="ECO:0000256" key="4">
    <source>
        <dbReference type="ARBA" id="ARBA00023163"/>
    </source>
</evidence>
<dbReference type="EMBL" id="JBHTJO010000001">
    <property type="protein sequence ID" value="MFD0987941.1"/>
    <property type="molecule type" value="Genomic_DNA"/>
</dbReference>
<evidence type="ECO:0000256" key="1">
    <source>
        <dbReference type="ARBA" id="ARBA00009437"/>
    </source>
</evidence>
<feature type="domain" description="HTH lysR-type" evidence="5">
    <location>
        <begin position="2"/>
        <end position="59"/>
    </location>
</feature>
<dbReference type="Proteomes" id="UP001597102">
    <property type="component" value="Unassembled WGS sequence"/>
</dbReference>
<dbReference type="RefSeq" id="WP_379090384.1">
    <property type="nucleotide sequence ID" value="NZ_JBHTJO010000001.1"/>
</dbReference>
<gene>
    <name evidence="6" type="ORF">ACFQ2F_12615</name>
</gene>
<comment type="caution">
    <text evidence="6">The sequence shown here is derived from an EMBL/GenBank/DDBJ whole genome shotgun (WGS) entry which is preliminary data.</text>
</comment>
<proteinExistence type="inferred from homology"/>
<dbReference type="PRINTS" id="PR00039">
    <property type="entry name" value="HTHLYSR"/>
</dbReference>
<dbReference type="InterPro" id="IPR036388">
    <property type="entry name" value="WH-like_DNA-bd_sf"/>
</dbReference>
<keyword evidence="2" id="KW-0805">Transcription regulation</keyword>
<protein>
    <submittedName>
        <fullName evidence="6">LysR family transcriptional regulator</fullName>
    </submittedName>
</protein>
<evidence type="ECO:0000259" key="5">
    <source>
        <dbReference type="PROSITE" id="PS50931"/>
    </source>
</evidence>
<organism evidence="6 7">
    <name type="scientific">Methyloligella solikamskensis</name>
    <dbReference type="NCBI Taxonomy" id="1177756"/>
    <lineage>
        <taxon>Bacteria</taxon>
        <taxon>Pseudomonadati</taxon>
        <taxon>Pseudomonadota</taxon>
        <taxon>Alphaproteobacteria</taxon>
        <taxon>Hyphomicrobiales</taxon>
        <taxon>Hyphomicrobiaceae</taxon>
        <taxon>Methyloligella</taxon>
    </lineage>
</organism>
<name>A0ABW3JCZ9_9HYPH</name>
<dbReference type="PROSITE" id="PS50931">
    <property type="entry name" value="HTH_LYSR"/>
    <property type="match status" value="1"/>
</dbReference>
<accession>A0ABW3JCZ9</accession>
<dbReference type="SUPFAM" id="SSF53850">
    <property type="entry name" value="Periplasmic binding protein-like II"/>
    <property type="match status" value="1"/>
</dbReference>
<dbReference type="Gene3D" id="1.10.10.10">
    <property type="entry name" value="Winged helix-like DNA-binding domain superfamily/Winged helix DNA-binding domain"/>
    <property type="match status" value="1"/>
</dbReference>
<dbReference type="PANTHER" id="PTHR30346">
    <property type="entry name" value="TRANSCRIPTIONAL DUAL REGULATOR HCAR-RELATED"/>
    <property type="match status" value="1"/>
</dbReference>